<dbReference type="Pfam" id="PF01037">
    <property type="entry name" value="AsnC_trans_reg"/>
    <property type="match status" value="1"/>
</dbReference>
<gene>
    <name evidence="5" type="ORF">E4665_06415</name>
</gene>
<dbReference type="AlphaFoldDB" id="A0A4Z0GQV4"/>
<dbReference type="SMART" id="SM00344">
    <property type="entry name" value="HTH_ASNC"/>
    <property type="match status" value="1"/>
</dbReference>
<dbReference type="Pfam" id="PF13404">
    <property type="entry name" value="HTH_AsnC-type"/>
    <property type="match status" value="1"/>
</dbReference>
<protein>
    <submittedName>
        <fullName evidence="5">AsnC family transcriptional regulator</fullName>
    </submittedName>
</protein>
<dbReference type="GO" id="GO:0005829">
    <property type="term" value="C:cytosol"/>
    <property type="evidence" value="ECO:0007669"/>
    <property type="project" value="TreeGrafter"/>
</dbReference>
<dbReference type="Gene3D" id="1.10.10.10">
    <property type="entry name" value="Winged helix-like DNA-binding domain superfamily/Winged helix DNA-binding domain"/>
    <property type="match status" value="1"/>
</dbReference>
<dbReference type="PROSITE" id="PS50956">
    <property type="entry name" value="HTH_ASNC_2"/>
    <property type="match status" value="1"/>
</dbReference>
<dbReference type="Proteomes" id="UP000298347">
    <property type="component" value="Unassembled WGS sequence"/>
</dbReference>
<feature type="domain" description="HTH asnC-type" evidence="4">
    <location>
        <begin position="7"/>
        <end position="72"/>
    </location>
</feature>
<dbReference type="InterPro" id="IPR011008">
    <property type="entry name" value="Dimeric_a/b-barrel"/>
</dbReference>
<evidence type="ECO:0000313" key="6">
    <source>
        <dbReference type="Proteomes" id="UP000298347"/>
    </source>
</evidence>
<keyword evidence="1" id="KW-0805">Transcription regulation</keyword>
<dbReference type="PANTHER" id="PTHR30154">
    <property type="entry name" value="LEUCINE-RESPONSIVE REGULATORY PROTEIN"/>
    <property type="match status" value="1"/>
</dbReference>
<dbReference type="SUPFAM" id="SSF54909">
    <property type="entry name" value="Dimeric alpha+beta barrel"/>
    <property type="match status" value="1"/>
</dbReference>
<dbReference type="InterPro" id="IPR019887">
    <property type="entry name" value="Tscrpt_reg_AsnC/Lrp_C"/>
</dbReference>
<reference evidence="5 6" key="1">
    <citation type="journal article" date="2015" name="Int. J. Syst. Evol. Microbiol.">
        <title>Sporolactobacillus shoreae sp. nov. and Sporolactobacillus spathodeae sp. nov., two spore-forming lactic acid bacteria isolated from tree barks in Thailand.</title>
        <authorList>
            <person name="Thamacharoensuk T."/>
            <person name="Kitahara M."/>
            <person name="Ohkuma M."/>
            <person name="Thongchul N."/>
            <person name="Tanasupawat S."/>
        </authorList>
    </citation>
    <scope>NUCLEOTIDE SEQUENCE [LARGE SCALE GENOMIC DNA]</scope>
    <source>
        <strain evidence="5 6">BK92</strain>
    </source>
</reference>
<dbReference type="PRINTS" id="PR00033">
    <property type="entry name" value="HTHASNC"/>
</dbReference>
<dbReference type="GO" id="GO:0043565">
    <property type="term" value="F:sequence-specific DNA binding"/>
    <property type="evidence" value="ECO:0007669"/>
    <property type="project" value="InterPro"/>
</dbReference>
<evidence type="ECO:0000259" key="4">
    <source>
        <dbReference type="PROSITE" id="PS50956"/>
    </source>
</evidence>
<name>A0A4Z0GQV4_9BACL</name>
<dbReference type="GO" id="GO:0043200">
    <property type="term" value="P:response to amino acid"/>
    <property type="evidence" value="ECO:0007669"/>
    <property type="project" value="TreeGrafter"/>
</dbReference>
<dbReference type="EMBL" id="SRJD01000005">
    <property type="protein sequence ID" value="TGA98954.1"/>
    <property type="molecule type" value="Genomic_DNA"/>
</dbReference>
<accession>A0A4Z0GQV4</accession>
<keyword evidence="3" id="KW-0804">Transcription</keyword>
<sequence>MKGCMNLDEIDRRIVNKLKENSRVTWKNLGKEIHLTGQAIGARVERLIEEKQIKKFTVDVAYQHTEFITVYMDTQEYQAFENKMVSHPNVESVHKISGDGCYLLIAHFSPEEMDLFFKKLLTFGRYKVNVSLNQLK</sequence>
<evidence type="ECO:0000313" key="5">
    <source>
        <dbReference type="EMBL" id="TGA98954.1"/>
    </source>
</evidence>
<evidence type="ECO:0000256" key="3">
    <source>
        <dbReference type="ARBA" id="ARBA00023163"/>
    </source>
</evidence>
<dbReference type="SUPFAM" id="SSF46785">
    <property type="entry name" value="Winged helix' DNA-binding domain"/>
    <property type="match status" value="1"/>
</dbReference>
<dbReference type="InterPro" id="IPR036390">
    <property type="entry name" value="WH_DNA-bd_sf"/>
</dbReference>
<dbReference type="Gene3D" id="3.30.70.920">
    <property type="match status" value="1"/>
</dbReference>
<keyword evidence="6" id="KW-1185">Reference proteome</keyword>
<dbReference type="OrthoDB" id="34294at2"/>
<dbReference type="InterPro" id="IPR000485">
    <property type="entry name" value="AsnC-type_HTH_dom"/>
</dbReference>
<evidence type="ECO:0000256" key="1">
    <source>
        <dbReference type="ARBA" id="ARBA00023015"/>
    </source>
</evidence>
<keyword evidence="2" id="KW-0238">DNA-binding</keyword>
<dbReference type="InterPro" id="IPR019888">
    <property type="entry name" value="Tscrpt_reg_AsnC-like"/>
</dbReference>
<dbReference type="PANTHER" id="PTHR30154:SF55">
    <property type="entry name" value="HTH-TYPE TRANSCRIPTIONAL REGULATOR LRPB"/>
    <property type="match status" value="1"/>
</dbReference>
<comment type="caution">
    <text evidence="5">The sequence shown here is derived from an EMBL/GenBank/DDBJ whole genome shotgun (WGS) entry which is preliminary data.</text>
</comment>
<organism evidence="5 6">
    <name type="scientific">Sporolactobacillus shoreae</name>
    <dbReference type="NCBI Taxonomy" id="1465501"/>
    <lineage>
        <taxon>Bacteria</taxon>
        <taxon>Bacillati</taxon>
        <taxon>Bacillota</taxon>
        <taxon>Bacilli</taxon>
        <taxon>Bacillales</taxon>
        <taxon>Sporolactobacillaceae</taxon>
        <taxon>Sporolactobacillus</taxon>
    </lineage>
</organism>
<dbReference type="InterPro" id="IPR036388">
    <property type="entry name" value="WH-like_DNA-bd_sf"/>
</dbReference>
<evidence type="ECO:0000256" key="2">
    <source>
        <dbReference type="ARBA" id="ARBA00023125"/>
    </source>
</evidence>
<proteinExistence type="predicted"/>